<evidence type="ECO:0000313" key="3">
    <source>
        <dbReference type="Proteomes" id="UP000007383"/>
    </source>
</evidence>
<proteinExistence type="predicted"/>
<dbReference type="PATRIC" id="fig|889378.3.peg.504"/>
<dbReference type="STRING" id="889378.Spiaf_0494"/>
<reference evidence="3" key="1">
    <citation type="journal article" date="2013" name="Stand. Genomic Sci.">
        <title>Complete genome sequence of the halophilic bacterium Spirochaeta africana type strain (Z-7692(T)) from the alkaline Lake Magadi in the East African Rift.</title>
        <authorList>
            <person name="Liolos K."/>
            <person name="Abt B."/>
            <person name="Scheuner C."/>
            <person name="Teshima H."/>
            <person name="Held B."/>
            <person name="Lapidus A."/>
            <person name="Nolan M."/>
            <person name="Lucas S."/>
            <person name="Deshpande S."/>
            <person name="Cheng J.F."/>
            <person name="Tapia R."/>
            <person name="Goodwin L.A."/>
            <person name="Pitluck S."/>
            <person name="Pagani I."/>
            <person name="Ivanova N."/>
            <person name="Mavromatis K."/>
            <person name="Mikhailova N."/>
            <person name="Huntemann M."/>
            <person name="Pati A."/>
            <person name="Chen A."/>
            <person name="Palaniappan K."/>
            <person name="Land M."/>
            <person name="Rohde M."/>
            <person name="Tindall B.J."/>
            <person name="Detter J.C."/>
            <person name="Goker M."/>
            <person name="Bristow J."/>
            <person name="Eisen J.A."/>
            <person name="Markowitz V."/>
            <person name="Hugenholtz P."/>
            <person name="Woyke T."/>
            <person name="Klenk H.P."/>
            <person name="Kyrpides N.C."/>
        </authorList>
    </citation>
    <scope>NUCLEOTIDE SEQUENCE</scope>
    <source>
        <strain evidence="3">ATCC 700263 / DSM 8902 / Z-7692</strain>
    </source>
</reference>
<dbReference type="RefSeq" id="WP_014454594.1">
    <property type="nucleotide sequence ID" value="NC_017098.1"/>
</dbReference>
<dbReference type="PANTHER" id="PTHR34700">
    <property type="entry name" value="POTASSIUM BINDING PROTEIN KBP"/>
    <property type="match status" value="1"/>
</dbReference>
<feature type="signal peptide" evidence="1">
    <location>
        <begin position="1"/>
        <end position="25"/>
    </location>
</feature>
<evidence type="ECO:0000256" key="1">
    <source>
        <dbReference type="SAM" id="SignalP"/>
    </source>
</evidence>
<evidence type="ECO:0008006" key="4">
    <source>
        <dbReference type="Google" id="ProtNLM"/>
    </source>
</evidence>
<sequence>MMVRRLIGIAVMAALSLAVVQMVTAQNLLDNPEMRQSREYERLAAEALEEGDYEDAIEYSELAADYARRGQETAERMALGFRANSMRNRADSRLYYARRIGVPSRDQEAYDRAAAAYEDAVAYLNDEEYQQSINKSQEVLDILADFQPRRFVAERPEAHEPAGDKPRYYIVRLIPERRDSFWRIAEYDFIYGDPWLWPRLYERNKHMLHDPDNPHLIHPGMMFEIPSRNGEERAGIWNPQDAIE</sequence>
<protein>
    <recommendedName>
        <fullName evidence="4">LysM domain-containing protein</fullName>
    </recommendedName>
</protein>
<organism evidence="2 3">
    <name type="scientific">Spirochaeta africana (strain ATCC 700263 / DSM 8902 / Z-7692)</name>
    <dbReference type="NCBI Taxonomy" id="889378"/>
    <lineage>
        <taxon>Bacteria</taxon>
        <taxon>Pseudomonadati</taxon>
        <taxon>Spirochaetota</taxon>
        <taxon>Spirochaetia</taxon>
        <taxon>Spirochaetales</taxon>
        <taxon>Spirochaetaceae</taxon>
        <taxon>Spirochaeta</taxon>
    </lineage>
</organism>
<keyword evidence="1" id="KW-0732">Signal</keyword>
<feature type="chain" id="PRO_5003623351" description="LysM domain-containing protein" evidence="1">
    <location>
        <begin position="26"/>
        <end position="244"/>
    </location>
</feature>
<accession>H9UGF4</accession>
<name>H9UGF4_SPIAZ</name>
<evidence type="ECO:0000313" key="2">
    <source>
        <dbReference type="EMBL" id="AFG36597.1"/>
    </source>
</evidence>
<dbReference type="AlphaFoldDB" id="H9UGF4"/>
<dbReference type="KEGG" id="sfc:Spiaf_0494"/>
<dbReference type="InterPro" id="IPR052196">
    <property type="entry name" value="Bact_Kbp"/>
</dbReference>
<dbReference type="eggNOG" id="COG1652">
    <property type="taxonomic scope" value="Bacteria"/>
</dbReference>
<dbReference type="Proteomes" id="UP000007383">
    <property type="component" value="Chromosome"/>
</dbReference>
<dbReference type="HOGENOM" id="CLU_1165409_0_0_12"/>
<dbReference type="EMBL" id="CP003282">
    <property type="protein sequence ID" value="AFG36597.1"/>
    <property type="molecule type" value="Genomic_DNA"/>
</dbReference>
<dbReference type="PANTHER" id="PTHR34700:SF4">
    <property type="entry name" value="PHAGE-LIKE ELEMENT PBSX PROTEIN XKDP"/>
    <property type="match status" value="1"/>
</dbReference>
<gene>
    <name evidence="2" type="ordered locus">Spiaf_0494</name>
</gene>
<keyword evidence="3" id="KW-1185">Reference proteome</keyword>